<dbReference type="PANTHER" id="PTHR42684:SF3">
    <property type="entry name" value="ADENOSYLMETHIONINE-8-AMINO-7-OXONONANOATE AMINOTRANSFERASE"/>
    <property type="match status" value="1"/>
</dbReference>
<proteinExistence type="inferred from homology"/>
<evidence type="ECO:0000256" key="2">
    <source>
        <dbReference type="ARBA" id="ARBA00022679"/>
    </source>
</evidence>
<dbReference type="GO" id="GO:0009102">
    <property type="term" value="P:biotin biosynthetic process"/>
    <property type="evidence" value="ECO:0007669"/>
    <property type="project" value="TreeGrafter"/>
</dbReference>
<comment type="caution">
    <text evidence="5">The sequence shown here is derived from an EMBL/GenBank/DDBJ whole genome shotgun (WGS) entry which is preliminary data.</text>
</comment>
<dbReference type="SUPFAM" id="SSF53383">
    <property type="entry name" value="PLP-dependent transferases"/>
    <property type="match status" value="1"/>
</dbReference>
<dbReference type="Gene3D" id="3.90.1150.10">
    <property type="entry name" value="Aspartate Aminotransferase, domain 1"/>
    <property type="match status" value="2"/>
</dbReference>
<accession>A0A5B6VZ05</accession>
<dbReference type="Gene3D" id="3.40.640.10">
    <property type="entry name" value="Type I PLP-dependent aspartate aminotransferase-like (Major domain)"/>
    <property type="match status" value="2"/>
</dbReference>
<dbReference type="InterPro" id="IPR005814">
    <property type="entry name" value="Aminotrans_3"/>
</dbReference>
<name>A0A5B6VZ05_9ROSI</name>
<dbReference type="Proteomes" id="UP000325315">
    <property type="component" value="Unassembled WGS sequence"/>
</dbReference>
<dbReference type="InterPro" id="IPR015421">
    <property type="entry name" value="PyrdxlP-dep_Trfase_major"/>
</dbReference>
<dbReference type="FunFam" id="3.90.1150.10:FF:000280">
    <property type="entry name" value="Class III aminotransferase"/>
    <property type="match status" value="1"/>
</dbReference>
<dbReference type="GO" id="GO:0030170">
    <property type="term" value="F:pyridoxal phosphate binding"/>
    <property type="evidence" value="ECO:0007669"/>
    <property type="project" value="InterPro"/>
</dbReference>
<protein>
    <submittedName>
        <fullName evidence="5">Adenosylmethionine-8-amino-7-oxononanoate aminotransferase</fullName>
    </submittedName>
</protein>
<evidence type="ECO:0000256" key="1">
    <source>
        <dbReference type="ARBA" id="ARBA00022576"/>
    </source>
</evidence>
<keyword evidence="6" id="KW-1185">Reference proteome</keyword>
<dbReference type="Pfam" id="PF00202">
    <property type="entry name" value="Aminotran_3"/>
    <property type="match status" value="3"/>
</dbReference>
<dbReference type="EMBL" id="SMMG02000005">
    <property type="protein sequence ID" value="KAA3474681.1"/>
    <property type="molecule type" value="Genomic_DNA"/>
</dbReference>
<dbReference type="OrthoDB" id="425114at2759"/>
<dbReference type="GO" id="GO:0009448">
    <property type="term" value="P:gamma-aminobutyric acid metabolic process"/>
    <property type="evidence" value="ECO:0007669"/>
    <property type="project" value="TreeGrafter"/>
</dbReference>
<comment type="similarity">
    <text evidence="4">Belongs to the class-III pyridoxal-phosphate-dependent aminotransferase family.</text>
</comment>
<dbReference type="AlphaFoldDB" id="A0A5B6VZ05"/>
<gene>
    <name evidence="5" type="ORF">EPI10_024946</name>
</gene>
<dbReference type="PANTHER" id="PTHR42684">
    <property type="entry name" value="ADENOSYLMETHIONINE-8-AMINO-7-OXONONANOATE AMINOTRANSFERASE"/>
    <property type="match status" value="1"/>
</dbReference>
<dbReference type="GO" id="GO:0004015">
    <property type="term" value="F:adenosylmethionine-8-amino-7-oxononanoate transaminase activity"/>
    <property type="evidence" value="ECO:0007669"/>
    <property type="project" value="TreeGrafter"/>
</dbReference>
<keyword evidence="2 5" id="KW-0808">Transferase</keyword>
<organism evidence="5 6">
    <name type="scientific">Gossypium australe</name>
    <dbReference type="NCBI Taxonomy" id="47621"/>
    <lineage>
        <taxon>Eukaryota</taxon>
        <taxon>Viridiplantae</taxon>
        <taxon>Streptophyta</taxon>
        <taxon>Embryophyta</taxon>
        <taxon>Tracheophyta</taxon>
        <taxon>Spermatophyta</taxon>
        <taxon>Magnoliopsida</taxon>
        <taxon>eudicotyledons</taxon>
        <taxon>Gunneridae</taxon>
        <taxon>Pentapetalae</taxon>
        <taxon>rosids</taxon>
        <taxon>malvids</taxon>
        <taxon>Malvales</taxon>
        <taxon>Malvaceae</taxon>
        <taxon>Malvoideae</taxon>
        <taxon>Gossypium</taxon>
    </lineage>
</organism>
<keyword evidence="1 5" id="KW-0032">Aminotransferase</keyword>
<keyword evidence="3 4" id="KW-0663">Pyridoxal phosphate</keyword>
<dbReference type="InterPro" id="IPR015422">
    <property type="entry name" value="PyrdxlP-dep_Trfase_small"/>
</dbReference>
<evidence type="ECO:0000313" key="6">
    <source>
        <dbReference type="Proteomes" id="UP000325315"/>
    </source>
</evidence>
<evidence type="ECO:0000256" key="4">
    <source>
        <dbReference type="RuleBase" id="RU003560"/>
    </source>
</evidence>
<sequence length="365" mass="40387">MDRPLKGALLARFYSTEPSLQRDDSDLKDGNGFKGHDMLAPFTAGWQTTDLHPLVIEKSEGSYVYDANGKKYLDSLAGLWCTALGGNEPRLVEAATAQLNKLPFYHSFWNRTTKPSLDLAKDLLETFTATKMAKVFFTNSGSEANDTQVKLLVFLGETEEEFSTRLANNLENLILKEGPETIAAFIAEPVMGAGGVIPPPATYFEKIQAVVKKYDILFIADEVSWGKSISYPCRERNIVEKVKSISPRFQDGLKSFSDSPIVGEIRGTGLILGTEFTDNKSPNDPFPPEWGNKLLMISSIGVGTYFGAQCEKHGLLVRVAGDNIMMSPPFIITPQEVDELISKYGEALKATEERVKELKSQQKKQ</sequence>
<evidence type="ECO:0000313" key="5">
    <source>
        <dbReference type="EMBL" id="KAA3474681.1"/>
    </source>
</evidence>
<reference evidence="6" key="1">
    <citation type="journal article" date="2019" name="Plant Biotechnol. J.">
        <title>Genome sequencing of the Australian wild diploid species Gossypium australe highlights disease resistance and delayed gland morphogenesis.</title>
        <authorList>
            <person name="Cai Y."/>
            <person name="Cai X."/>
            <person name="Wang Q."/>
            <person name="Wang P."/>
            <person name="Zhang Y."/>
            <person name="Cai C."/>
            <person name="Xu Y."/>
            <person name="Wang K."/>
            <person name="Zhou Z."/>
            <person name="Wang C."/>
            <person name="Geng S."/>
            <person name="Li B."/>
            <person name="Dong Q."/>
            <person name="Hou Y."/>
            <person name="Wang H."/>
            <person name="Ai P."/>
            <person name="Liu Z."/>
            <person name="Yi F."/>
            <person name="Sun M."/>
            <person name="An G."/>
            <person name="Cheng J."/>
            <person name="Zhang Y."/>
            <person name="Shi Q."/>
            <person name="Xie Y."/>
            <person name="Shi X."/>
            <person name="Chang Y."/>
            <person name="Huang F."/>
            <person name="Chen Y."/>
            <person name="Hong S."/>
            <person name="Mi L."/>
            <person name="Sun Q."/>
            <person name="Zhang L."/>
            <person name="Zhou B."/>
            <person name="Peng R."/>
            <person name="Zhang X."/>
            <person name="Liu F."/>
        </authorList>
    </citation>
    <scope>NUCLEOTIDE SEQUENCE [LARGE SCALE GENOMIC DNA]</scope>
    <source>
        <strain evidence="6">cv. PA1801</strain>
    </source>
</reference>
<dbReference type="InterPro" id="IPR015424">
    <property type="entry name" value="PyrdxlP-dep_Trfase"/>
</dbReference>
<evidence type="ECO:0000256" key="3">
    <source>
        <dbReference type="ARBA" id="ARBA00022898"/>
    </source>
</evidence>